<evidence type="ECO:0000313" key="3">
    <source>
        <dbReference type="EMBL" id="KAF3328766.1"/>
    </source>
</evidence>
<dbReference type="Proteomes" id="UP000623129">
    <property type="component" value="Unassembled WGS sequence"/>
</dbReference>
<dbReference type="OrthoDB" id="1435984at2759"/>
<reference evidence="3" key="1">
    <citation type="submission" date="2020-01" db="EMBL/GenBank/DDBJ databases">
        <title>Genome sequence of Kobresia littledalei, the first chromosome-level genome in the family Cyperaceae.</title>
        <authorList>
            <person name="Qu G."/>
        </authorList>
    </citation>
    <scope>NUCLEOTIDE SEQUENCE</scope>
    <source>
        <strain evidence="3">C.B.Clarke</strain>
        <tissue evidence="3">Leaf</tissue>
    </source>
</reference>
<sequence length="722" mass="80083">MPITRSGKIVGKTIGVPSRSAAAAKRQRKDLEQPLSTMLVEEELNQFSAKHKQVEEELNHFSAKHKTVGVYTRRCTRTKRDKLVGNVEHQQSSAEQLTGDLADQPEDQTGNNPVLQTGVHTEKSHQASDHSGDMPGGQTVDGGDQQERASEQTGVQQKQQQAEELPNSFRPEEILNEEQHSGEHNEGAEQRVGGNSLLLNINDDGRRRVFRKQHLTDWFVIPSGSKNTKKVVVDNGRKRYSLRSTTVGESNAPHDNGNEPSADPDVRAVCNEHAVDYEDGGQTGNGPEQQTEGQTDSNHPDEHSDKILNNEPHGGEHNEGGKQRVGGNPLLLNIKDDGLKRHRQTLRTTVCESFAQHNVGDEASADPNAPVEGNESPNLNDGEDDQLAHSDGEDSSTSGVSRKRKGRGPSKQRKPAPPSKRPLLYVVGLKEFQAVPVCKKIVTTIRILTCKAMPGPFRSYNQFSTTTLAKILTNFLKIYSWGENQDVKVCVDVFEKIAAEVYCRELTERRQELALKINSKNPEDWKLNPPHWCPDPAYWRGLCDIWKQKGWQIQSLKNKANKDRDGGVIHHVGGSRSTFGHLQVLKAERGGDVGLKEVFDKIHQRKGTGGPVYVNKKVKDFGESFEKCRKQPEVEGKSDMELWTEVVGGPRRGKIFGLGGRSIKLVDEGATSSFSKTGTYMSTSTSSTPSIPIYTAEEADRLLVEERKLQERKMIAHQGPLC</sequence>
<evidence type="ECO:0000256" key="1">
    <source>
        <dbReference type="SAM" id="Coils"/>
    </source>
</evidence>
<feature type="compositionally biased region" description="Basic residues" evidence="2">
    <location>
        <begin position="401"/>
        <end position="414"/>
    </location>
</feature>
<feature type="coiled-coil region" evidence="1">
    <location>
        <begin position="37"/>
        <end position="64"/>
    </location>
</feature>
<dbReference type="AlphaFoldDB" id="A0A833V8P0"/>
<feature type="compositionally biased region" description="Polar residues" evidence="2">
    <location>
        <begin position="151"/>
        <end position="162"/>
    </location>
</feature>
<organism evidence="3 4">
    <name type="scientific">Carex littledalei</name>
    <dbReference type="NCBI Taxonomy" id="544730"/>
    <lineage>
        <taxon>Eukaryota</taxon>
        <taxon>Viridiplantae</taxon>
        <taxon>Streptophyta</taxon>
        <taxon>Embryophyta</taxon>
        <taxon>Tracheophyta</taxon>
        <taxon>Spermatophyta</taxon>
        <taxon>Magnoliopsida</taxon>
        <taxon>Liliopsida</taxon>
        <taxon>Poales</taxon>
        <taxon>Cyperaceae</taxon>
        <taxon>Cyperoideae</taxon>
        <taxon>Cariceae</taxon>
        <taxon>Carex</taxon>
        <taxon>Carex subgen. Euthyceras</taxon>
    </lineage>
</organism>
<evidence type="ECO:0000256" key="2">
    <source>
        <dbReference type="SAM" id="MobiDB-lite"/>
    </source>
</evidence>
<feature type="compositionally biased region" description="Basic and acidic residues" evidence="2">
    <location>
        <begin position="298"/>
        <end position="322"/>
    </location>
</feature>
<accession>A0A833V8P0</accession>
<keyword evidence="1" id="KW-0175">Coiled coil</keyword>
<dbReference type="Pfam" id="PF03004">
    <property type="entry name" value="Transposase_24"/>
    <property type="match status" value="1"/>
</dbReference>
<dbReference type="EMBL" id="SWLB01000015">
    <property type="protein sequence ID" value="KAF3328766.1"/>
    <property type="molecule type" value="Genomic_DNA"/>
</dbReference>
<proteinExistence type="predicted"/>
<feature type="compositionally biased region" description="Basic and acidic residues" evidence="2">
    <location>
        <begin position="120"/>
        <end position="132"/>
    </location>
</feature>
<evidence type="ECO:0000313" key="4">
    <source>
        <dbReference type="Proteomes" id="UP000623129"/>
    </source>
</evidence>
<comment type="caution">
    <text evidence="3">The sequence shown here is derived from an EMBL/GenBank/DDBJ whole genome shotgun (WGS) entry which is preliminary data.</text>
</comment>
<feature type="compositionally biased region" description="Polar residues" evidence="2">
    <location>
        <begin position="285"/>
        <end position="297"/>
    </location>
</feature>
<protein>
    <submittedName>
        <fullName evidence="3">Plant transposase (Ptta/En/Spm family)</fullName>
    </submittedName>
</protein>
<name>A0A833V8P0_9POAL</name>
<feature type="region of interest" description="Disordered" evidence="2">
    <location>
        <begin position="357"/>
        <end position="420"/>
    </location>
</feature>
<feature type="region of interest" description="Disordered" evidence="2">
    <location>
        <begin position="82"/>
        <end position="170"/>
    </location>
</feature>
<dbReference type="InterPro" id="IPR004252">
    <property type="entry name" value="Probable_transposase_24"/>
</dbReference>
<feature type="compositionally biased region" description="Polar residues" evidence="2">
    <location>
        <begin position="107"/>
        <end position="119"/>
    </location>
</feature>
<feature type="region of interest" description="Disordered" evidence="2">
    <location>
        <begin position="243"/>
        <end position="333"/>
    </location>
</feature>
<keyword evidence="4" id="KW-1185">Reference proteome</keyword>
<gene>
    <name evidence="3" type="ORF">FCM35_KLT05844</name>
</gene>